<accession>A0A2N8HAN0</accession>
<feature type="domain" description="Large ribosomal subunit protein uL24 C-terminal" evidence="7">
    <location>
        <begin position="42"/>
        <end position="72"/>
    </location>
</feature>
<dbReference type="InterPro" id="IPR057264">
    <property type="entry name" value="Ribosomal_uL24_C"/>
</dbReference>
<organism evidence="8 9">
    <name type="scientific">Akkermansia muciniphila</name>
    <dbReference type="NCBI Taxonomy" id="239935"/>
    <lineage>
        <taxon>Bacteria</taxon>
        <taxon>Pseudomonadati</taxon>
        <taxon>Verrucomicrobiota</taxon>
        <taxon>Verrucomicrobiia</taxon>
        <taxon>Verrucomicrobiales</taxon>
        <taxon>Akkermansiaceae</taxon>
        <taxon>Akkermansia</taxon>
    </lineage>
</organism>
<comment type="caution">
    <text evidence="8">The sequence shown here is derived from an EMBL/GenBank/DDBJ whole genome shotgun (WGS) entry which is preliminary data.</text>
</comment>
<keyword evidence="2 5" id="KW-0689">Ribosomal protein</keyword>
<protein>
    <recommendedName>
        <fullName evidence="4 5">Large ribosomal subunit protein uL24</fullName>
    </recommendedName>
</protein>
<reference evidence="8 9" key="1">
    <citation type="journal article" date="2017" name="BMC Genomics">
        <title>Genome sequencing of 39 Akkermansia muciniphila isolates reveals its population structure, genomic and functional diverisity, and global distribution in mammalian gut microbiotas.</title>
        <authorList>
            <person name="Guo X."/>
            <person name="Li S."/>
            <person name="Zhang J."/>
            <person name="Wu F."/>
            <person name="Li X."/>
            <person name="Wu D."/>
            <person name="Zhang M."/>
            <person name="Ou Z."/>
            <person name="Jie Z."/>
            <person name="Yan Q."/>
            <person name="Li P."/>
            <person name="Yi J."/>
            <person name="Peng Y."/>
        </authorList>
    </citation>
    <scope>NUCLEOTIDE SEQUENCE [LARGE SCALE GENOMIC DNA]</scope>
    <source>
        <strain evidence="8 9">GP24</strain>
    </source>
</reference>
<evidence type="ECO:0000256" key="2">
    <source>
        <dbReference type="ARBA" id="ARBA00022980"/>
    </source>
</evidence>
<dbReference type="InterPro" id="IPR014722">
    <property type="entry name" value="Rib_uL2_dom2"/>
</dbReference>
<dbReference type="CDD" id="cd06089">
    <property type="entry name" value="KOW_RPL26"/>
    <property type="match status" value="1"/>
</dbReference>
<dbReference type="GO" id="GO:0003735">
    <property type="term" value="F:structural constituent of ribosome"/>
    <property type="evidence" value="ECO:0007669"/>
    <property type="project" value="InterPro"/>
</dbReference>
<dbReference type="GO" id="GO:0019843">
    <property type="term" value="F:rRNA binding"/>
    <property type="evidence" value="ECO:0007669"/>
    <property type="project" value="UniProtKB-UniRule"/>
</dbReference>
<comment type="similarity">
    <text evidence="1 5">Belongs to the universal ribosomal protein uL24 family.</text>
</comment>
<evidence type="ECO:0000259" key="6">
    <source>
        <dbReference type="Pfam" id="PF00467"/>
    </source>
</evidence>
<evidence type="ECO:0000256" key="3">
    <source>
        <dbReference type="ARBA" id="ARBA00023274"/>
    </source>
</evidence>
<dbReference type="Pfam" id="PF17136">
    <property type="entry name" value="ribosomal_L24"/>
    <property type="match status" value="1"/>
</dbReference>
<keyword evidence="3 5" id="KW-0687">Ribonucleoprotein</keyword>
<dbReference type="Gene3D" id="2.30.30.30">
    <property type="match status" value="1"/>
</dbReference>
<dbReference type="InterPro" id="IPR008991">
    <property type="entry name" value="Translation_prot_SH3-like_sf"/>
</dbReference>
<evidence type="ECO:0000313" key="9">
    <source>
        <dbReference type="Proteomes" id="UP000236000"/>
    </source>
</evidence>
<dbReference type="InterPro" id="IPR041988">
    <property type="entry name" value="Ribosomal_uL24_KOW"/>
</dbReference>
<dbReference type="GO" id="GO:1990904">
    <property type="term" value="C:ribonucleoprotein complex"/>
    <property type="evidence" value="ECO:0007669"/>
    <property type="project" value="UniProtKB-KW"/>
</dbReference>
<proteinExistence type="inferred from homology"/>
<evidence type="ECO:0000256" key="4">
    <source>
        <dbReference type="ARBA" id="ARBA00035206"/>
    </source>
</evidence>
<keyword evidence="5" id="KW-0699">rRNA-binding</keyword>
<sequence length="75" mass="8019">MKTHVKKGDEVEIIAGRNHKGKRGTVLAVNASKGTVIVEGVRTLKKAVRPTEQNPEGGIQEINGPIHISNVKKVG</sequence>
<dbReference type="GO" id="GO:0006412">
    <property type="term" value="P:translation"/>
    <property type="evidence" value="ECO:0007669"/>
    <property type="project" value="UniProtKB-UniRule"/>
</dbReference>
<comment type="function">
    <text evidence="5">One of the proteins that surrounds the polypeptide exit tunnel on the outside of the subunit.</text>
</comment>
<dbReference type="InterPro" id="IPR003256">
    <property type="entry name" value="Ribosomal_uL24"/>
</dbReference>
<name>A0A2N8HAN0_9BACT</name>
<feature type="domain" description="KOW" evidence="6">
    <location>
        <begin position="7"/>
        <end position="39"/>
    </location>
</feature>
<dbReference type="GeneID" id="84024099"/>
<dbReference type="RefSeq" id="WP_022396872.1">
    <property type="nucleotide sequence ID" value="NZ_AP021898.1"/>
</dbReference>
<evidence type="ECO:0000256" key="5">
    <source>
        <dbReference type="HAMAP-Rule" id="MF_01326"/>
    </source>
</evidence>
<dbReference type="PANTHER" id="PTHR12903">
    <property type="entry name" value="MITOCHONDRIAL RIBOSOMAL PROTEIN L24"/>
    <property type="match status" value="1"/>
</dbReference>
<evidence type="ECO:0000259" key="7">
    <source>
        <dbReference type="Pfam" id="PF17136"/>
    </source>
</evidence>
<dbReference type="OrthoDB" id="9807419at2"/>
<comment type="subunit">
    <text evidence="5">Part of the 50S ribosomal subunit.</text>
</comment>
<comment type="function">
    <text evidence="5">One of two assembly initiator proteins, it binds directly to the 5'-end of the 23S rRNA, where it nucleates assembly of the 50S subunit.</text>
</comment>
<dbReference type="Proteomes" id="UP000236000">
    <property type="component" value="Unassembled WGS sequence"/>
</dbReference>
<keyword evidence="5" id="KW-0694">RNA-binding</keyword>
<evidence type="ECO:0000313" key="8">
    <source>
        <dbReference type="EMBL" id="PNC16913.1"/>
    </source>
</evidence>
<dbReference type="NCBIfam" id="TIGR01079">
    <property type="entry name" value="rplX_bact"/>
    <property type="match status" value="1"/>
</dbReference>
<dbReference type="SUPFAM" id="SSF50104">
    <property type="entry name" value="Translation proteins SH3-like domain"/>
    <property type="match status" value="1"/>
</dbReference>
<dbReference type="HAMAP" id="MF_01326_B">
    <property type="entry name" value="Ribosomal_uL24_B"/>
    <property type="match status" value="1"/>
</dbReference>
<dbReference type="GO" id="GO:0005840">
    <property type="term" value="C:ribosome"/>
    <property type="evidence" value="ECO:0007669"/>
    <property type="project" value="UniProtKB-KW"/>
</dbReference>
<dbReference type="AlphaFoldDB" id="A0A2N8HAN0"/>
<dbReference type="InterPro" id="IPR005824">
    <property type="entry name" value="KOW"/>
</dbReference>
<dbReference type="Pfam" id="PF00467">
    <property type="entry name" value="KOW"/>
    <property type="match status" value="1"/>
</dbReference>
<evidence type="ECO:0000256" key="1">
    <source>
        <dbReference type="ARBA" id="ARBA00010618"/>
    </source>
</evidence>
<gene>
    <name evidence="5" type="primary">rplX</name>
    <name evidence="8" type="ORF">CXU22_09670</name>
</gene>
<dbReference type="EMBL" id="PJKA01000013">
    <property type="protein sequence ID" value="PNC16913.1"/>
    <property type="molecule type" value="Genomic_DNA"/>
</dbReference>